<dbReference type="Pfam" id="PF03466">
    <property type="entry name" value="LysR_substrate"/>
    <property type="match status" value="1"/>
</dbReference>
<dbReference type="PATRIC" id="fig|754436.4.peg.3299"/>
<dbReference type="EMBL" id="LDOV01000027">
    <property type="protein sequence ID" value="KLU99882.1"/>
    <property type="molecule type" value="Genomic_DNA"/>
</dbReference>
<keyword evidence="3" id="KW-0238">DNA-binding</keyword>
<proteinExistence type="inferred from homology"/>
<reference evidence="6 7" key="1">
    <citation type="submission" date="2015-05" db="EMBL/GenBank/DDBJ databases">
        <title>Photobacterium galathea sp. nov.</title>
        <authorList>
            <person name="Machado H."/>
            <person name="Gram L."/>
        </authorList>
    </citation>
    <scope>NUCLEOTIDE SEQUENCE [LARGE SCALE GENOMIC DNA]</scope>
    <source>
        <strain evidence="6 7">DSM 25995</strain>
    </source>
</reference>
<dbReference type="Pfam" id="PF00126">
    <property type="entry name" value="HTH_1"/>
    <property type="match status" value="1"/>
</dbReference>
<comment type="caution">
    <text evidence="6">The sequence shown here is derived from an EMBL/GenBank/DDBJ whole genome shotgun (WGS) entry which is preliminary data.</text>
</comment>
<accession>A0A0J1GJH2</accession>
<sequence>MDKFDCLNVFIRTAQLGSFTATANALNLTQSAVSKKIAWLEQQVGFALFHRNSRKIALTPQGDEYAKHCEQVLTDMLTIETRLRGDRLEVRGELRLSVPSVMVTQLLAEPISAFMRQHPALIVNVSVSDRQVDLIDSQTDVAIRVANLSDSRYKARFLFNNTAVFLAAPAYLARQGRPVIPDDLAKHHPSSHLCLTYSLMRPSHQWTVYEAAVPTNKAIIPVQEVFTSDSAEMLLKMATLGHGIAALPHWMAEPHFASGVLEPVLPEYQAMSLPMHAVFKDDAYQPYRIRVFVDFLVAYFNDNPVRQSF</sequence>
<organism evidence="6 7">
    <name type="scientific">Photobacterium aphoticum</name>
    <dbReference type="NCBI Taxonomy" id="754436"/>
    <lineage>
        <taxon>Bacteria</taxon>
        <taxon>Pseudomonadati</taxon>
        <taxon>Pseudomonadota</taxon>
        <taxon>Gammaproteobacteria</taxon>
        <taxon>Vibrionales</taxon>
        <taxon>Vibrionaceae</taxon>
        <taxon>Photobacterium</taxon>
    </lineage>
</organism>
<dbReference type="SUPFAM" id="SSF46785">
    <property type="entry name" value="Winged helix' DNA-binding domain"/>
    <property type="match status" value="1"/>
</dbReference>
<keyword evidence="7" id="KW-1185">Reference proteome</keyword>
<evidence type="ECO:0000313" key="6">
    <source>
        <dbReference type="EMBL" id="KLU99882.1"/>
    </source>
</evidence>
<dbReference type="PRINTS" id="PR00039">
    <property type="entry name" value="HTHLYSR"/>
</dbReference>
<dbReference type="RefSeq" id="WP_047875340.1">
    <property type="nucleotide sequence ID" value="NZ_BMYC01000003.1"/>
</dbReference>
<dbReference type="Gene3D" id="3.40.190.290">
    <property type="match status" value="1"/>
</dbReference>
<evidence type="ECO:0000256" key="4">
    <source>
        <dbReference type="ARBA" id="ARBA00023163"/>
    </source>
</evidence>
<evidence type="ECO:0000256" key="2">
    <source>
        <dbReference type="ARBA" id="ARBA00023015"/>
    </source>
</evidence>
<dbReference type="GO" id="GO:0043565">
    <property type="term" value="F:sequence-specific DNA binding"/>
    <property type="evidence" value="ECO:0007669"/>
    <property type="project" value="TreeGrafter"/>
</dbReference>
<dbReference type="OrthoDB" id="9786526at2"/>
<name>A0A0J1GJH2_9GAMM</name>
<gene>
    <name evidence="6" type="ORF">ABT58_15575</name>
</gene>
<keyword evidence="2" id="KW-0805">Transcription regulation</keyword>
<dbReference type="InterPro" id="IPR036390">
    <property type="entry name" value="WH_DNA-bd_sf"/>
</dbReference>
<dbReference type="PROSITE" id="PS50931">
    <property type="entry name" value="HTH_LYSR"/>
    <property type="match status" value="1"/>
</dbReference>
<evidence type="ECO:0000256" key="1">
    <source>
        <dbReference type="ARBA" id="ARBA00009437"/>
    </source>
</evidence>
<protein>
    <submittedName>
        <fullName evidence="6">LysR family transcriptional regulator</fullName>
    </submittedName>
</protein>
<dbReference type="AlphaFoldDB" id="A0A0J1GJH2"/>
<dbReference type="InterPro" id="IPR058163">
    <property type="entry name" value="LysR-type_TF_proteobact-type"/>
</dbReference>
<evidence type="ECO:0000259" key="5">
    <source>
        <dbReference type="PROSITE" id="PS50931"/>
    </source>
</evidence>
<dbReference type="PANTHER" id="PTHR30537">
    <property type="entry name" value="HTH-TYPE TRANSCRIPTIONAL REGULATOR"/>
    <property type="match status" value="1"/>
</dbReference>
<dbReference type="GO" id="GO:0003700">
    <property type="term" value="F:DNA-binding transcription factor activity"/>
    <property type="evidence" value="ECO:0007669"/>
    <property type="project" value="InterPro"/>
</dbReference>
<dbReference type="Gene3D" id="1.10.10.10">
    <property type="entry name" value="Winged helix-like DNA-binding domain superfamily/Winged helix DNA-binding domain"/>
    <property type="match status" value="1"/>
</dbReference>
<dbReference type="FunFam" id="1.10.10.10:FF:000001">
    <property type="entry name" value="LysR family transcriptional regulator"/>
    <property type="match status" value="1"/>
</dbReference>
<dbReference type="CDD" id="cd08422">
    <property type="entry name" value="PBP2_CrgA_like"/>
    <property type="match status" value="1"/>
</dbReference>
<dbReference type="InterPro" id="IPR000847">
    <property type="entry name" value="LysR_HTH_N"/>
</dbReference>
<feature type="domain" description="HTH lysR-type" evidence="5">
    <location>
        <begin position="1"/>
        <end position="59"/>
    </location>
</feature>
<evidence type="ECO:0000313" key="7">
    <source>
        <dbReference type="Proteomes" id="UP000036426"/>
    </source>
</evidence>
<dbReference type="Proteomes" id="UP000036426">
    <property type="component" value="Unassembled WGS sequence"/>
</dbReference>
<evidence type="ECO:0000256" key="3">
    <source>
        <dbReference type="ARBA" id="ARBA00023125"/>
    </source>
</evidence>
<dbReference type="InterPro" id="IPR036388">
    <property type="entry name" value="WH-like_DNA-bd_sf"/>
</dbReference>
<dbReference type="InterPro" id="IPR005119">
    <property type="entry name" value="LysR_subst-bd"/>
</dbReference>
<dbReference type="PANTHER" id="PTHR30537:SF5">
    <property type="entry name" value="HTH-TYPE TRANSCRIPTIONAL ACTIVATOR TTDR-RELATED"/>
    <property type="match status" value="1"/>
</dbReference>
<keyword evidence="4" id="KW-0804">Transcription</keyword>
<dbReference type="SUPFAM" id="SSF53850">
    <property type="entry name" value="Periplasmic binding protein-like II"/>
    <property type="match status" value="1"/>
</dbReference>
<comment type="similarity">
    <text evidence="1">Belongs to the LysR transcriptional regulatory family.</text>
</comment>
<dbReference type="GO" id="GO:0006351">
    <property type="term" value="P:DNA-templated transcription"/>
    <property type="evidence" value="ECO:0007669"/>
    <property type="project" value="TreeGrafter"/>
</dbReference>